<dbReference type="Proteomes" id="UP000186666">
    <property type="component" value="Unassembled WGS sequence"/>
</dbReference>
<keyword evidence="2" id="KW-1185">Reference proteome</keyword>
<reference evidence="1 2" key="1">
    <citation type="submission" date="2017-01" db="EMBL/GenBank/DDBJ databases">
        <authorList>
            <person name="Varghese N."/>
            <person name="Submissions S."/>
        </authorList>
    </citation>
    <scope>NUCLEOTIDE SEQUENCE [LARGE SCALE GENOMIC DNA]</scope>
    <source>
        <strain evidence="1 2">ATCC 23464</strain>
    </source>
</reference>
<evidence type="ECO:0008006" key="3">
    <source>
        <dbReference type="Google" id="ProtNLM"/>
    </source>
</evidence>
<sequence length="366" mass="41472">MKMKMSNQCEKCGESIGFKGICYRCRIKNQREAYQAMNSEEVEKMIESIISNIETIGEWDQVYQDFNGLLGYHDINTARIAQAAFDKGIFFPAKLYRDASPEVRDQLLARLFDPACEVAGHLLLCLALQDDEVIKEAFLRLEKNPLPWRNKLYVNPSVYAHHGGWHFDEQGNCNSLYFNRCYTMLPGDGVDQAAKAGQLLEQHCSHCGCQLIDVLRLDGLDERFSFLAVDGVLAIPICPNCIIYTEETFVRYGENGRSVIIPYESSFETKNYCSEADLLEMSRNQLTLSDEPVPKYYASGGDEVITIGGWPDWVQDAQFATCPDCSQTMKFLAALPWNVLLDGSEGTLYIEICTDCRTLCLFHQQT</sequence>
<accession>A0ABY1JV98</accession>
<comment type="caution">
    <text evidence="1">The sequence shown here is derived from an EMBL/GenBank/DDBJ whole genome shotgun (WGS) entry which is preliminary data.</text>
</comment>
<proteinExistence type="predicted"/>
<organism evidence="1 2">
    <name type="scientific">Paenibacillus macquariensis</name>
    <dbReference type="NCBI Taxonomy" id="948756"/>
    <lineage>
        <taxon>Bacteria</taxon>
        <taxon>Bacillati</taxon>
        <taxon>Bacillota</taxon>
        <taxon>Bacilli</taxon>
        <taxon>Bacillales</taxon>
        <taxon>Paenibacillaceae</taxon>
        <taxon>Paenibacillus</taxon>
    </lineage>
</organism>
<evidence type="ECO:0000313" key="2">
    <source>
        <dbReference type="Proteomes" id="UP000186666"/>
    </source>
</evidence>
<gene>
    <name evidence="1" type="ORF">SAMN05421578_104253</name>
</gene>
<protein>
    <recommendedName>
        <fullName evidence="3">DUF1963 domain-containing protein</fullName>
    </recommendedName>
</protein>
<name>A0ABY1JV98_9BACL</name>
<dbReference type="EMBL" id="FTNK01000004">
    <property type="protein sequence ID" value="SIQ83081.1"/>
    <property type="molecule type" value="Genomic_DNA"/>
</dbReference>
<evidence type="ECO:0000313" key="1">
    <source>
        <dbReference type="EMBL" id="SIQ83081.1"/>
    </source>
</evidence>